<gene>
    <name evidence="7" type="primary">pyrF</name>
    <name evidence="11" type="ORF">SAMN04488081_0190</name>
</gene>
<proteinExistence type="inferred from homology"/>
<evidence type="ECO:0000256" key="3">
    <source>
        <dbReference type="ARBA" id="ARBA00022793"/>
    </source>
</evidence>
<dbReference type="InterPro" id="IPR011060">
    <property type="entry name" value="RibuloseP-bd_barrel"/>
</dbReference>
<dbReference type="InterPro" id="IPR047596">
    <property type="entry name" value="OMPdecase_bac"/>
</dbReference>
<feature type="binding site" evidence="7">
    <location>
        <position position="116"/>
    </location>
    <ligand>
        <name>substrate</name>
    </ligand>
</feature>
<dbReference type="SMART" id="SM00934">
    <property type="entry name" value="OMPdecase"/>
    <property type="match status" value="1"/>
</dbReference>
<dbReference type="Gene3D" id="3.20.20.70">
    <property type="entry name" value="Aldolase class I"/>
    <property type="match status" value="1"/>
</dbReference>
<dbReference type="InterPro" id="IPR014732">
    <property type="entry name" value="OMPdecase"/>
</dbReference>
<reference evidence="11 12" key="1">
    <citation type="submission" date="2016-10" db="EMBL/GenBank/DDBJ databases">
        <authorList>
            <person name="Varghese N."/>
            <person name="Submissions S."/>
        </authorList>
    </citation>
    <scope>NUCLEOTIDE SEQUENCE [LARGE SCALE GENOMIC DNA]</scope>
    <source>
        <strain evidence="11 12">DSM 20748</strain>
    </source>
</reference>
<dbReference type="PANTHER" id="PTHR32119">
    <property type="entry name" value="OROTIDINE 5'-PHOSPHATE DECARBOXYLASE"/>
    <property type="match status" value="1"/>
</dbReference>
<dbReference type="InterPro" id="IPR013785">
    <property type="entry name" value="Aldolase_TIM"/>
</dbReference>
<evidence type="ECO:0000256" key="4">
    <source>
        <dbReference type="ARBA" id="ARBA00022975"/>
    </source>
</evidence>
<organism evidence="11 12">
    <name type="scientific">Salimicrobium album</name>
    <dbReference type="NCBI Taxonomy" id="50717"/>
    <lineage>
        <taxon>Bacteria</taxon>
        <taxon>Bacillati</taxon>
        <taxon>Bacillota</taxon>
        <taxon>Bacilli</taxon>
        <taxon>Bacillales</taxon>
        <taxon>Bacillaceae</taxon>
        <taxon>Salimicrobium</taxon>
    </lineage>
</organism>
<dbReference type="RefSeq" id="WP_093104939.1">
    <property type="nucleotide sequence ID" value="NZ_FNOS01000001.1"/>
</dbReference>
<feature type="binding site" evidence="7">
    <location>
        <begin position="61"/>
        <end position="70"/>
    </location>
    <ligand>
        <name>substrate</name>
    </ligand>
</feature>
<dbReference type="CDD" id="cd04725">
    <property type="entry name" value="OMP_decarboxylase_like"/>
    <property type="match status" value="1"/>
</dbReference>
<comment type="function">
    <text evidence="1 7">Catalyzes the decarboxylation of orotidine 5'-monophosphate (OMP) to uridine 5'-monophosphate (UMP).</text>
</comment>
<dbReference type="EC" id="4.1.1.23" evidence="7"/>
<comment type="pathway">
    <text evidence="2 7 8">Pyrimidine metabolism; UMP biosynthesis via de novo pathway; UMP from orotate: step 2/2.</text>
</comment>
<feature type="binding site" evidence="7">
    <location>
        <position position="208"/>
    </location>
    <ligand>
        <name>substrate</name>
    </ligand>
</feature>
<keyword evidence="5 7" id="KW-0456">Lyase</keyword>
<dbReference type="PROSITE" id="PS00156">
    <property type="entry name" value="OMPDECASE"/>
    <property type="match status" value="1"/>
</dbReference>
<feature type="binding site" evidence="7">
    <location>
        <position position="187"/>
    </location>
    <ligand>
        <name>substrate</name>
    </ligand>
</feature>
<keyword evidence="3 7" id="KW-0210">Decarboxylase</keyword>
<protein>
    <recommendedName>
        <fullName evidence="7">Orotidine 5'-phosphate decarboxylase</fullName>
        <ecNumber evidence="7">4.1.1.23</ecNumber>
    </recommendedName>
    <alternativeName>
        <fullName evidence="7">OMP decarboxylase</fullName>
        <shortName evidence="7">OMPDCase</shortName>
        <shortName evidence="7">OMPdecase</shortName>
    </alternativeName>
</protein>
<evidence type="ECO:0000256" key="1">
    <source>
        <dbReference type="ARBA" id="ARBA00002356"/>
    </source>
</evidence>
<evidence type="ECO:0000256" key="8">
    <source>
        <dbReference type="RuleBase" id="RU000512"/>
    </source>
</evidence>
<dbReference type="InterPro" id="IPR018089">
    <property type="entry name" value="OMPdecase_AS"/>
</dbReference>
<evidence type="ECO:0000259" key="10">
    <source>
        <dbReference type="SMART" id="SM00934"/>
    </source>
</evidence>
<accession>A0A1H3ATI4</accession>
<feature type="binding site" evidence="7">
    <location>
        <position position="34"/>
    </location>
    <ligand>
        <name>substrate</name>
    </ligand>
</feature>
<dbReference type="InterPro" id="IPR001754">
    <property type="entry name" value="OMPdeCOase_dom"/>
</dbReference>
<feature type="active site" description="Proton donor" evidence="7">
    <location>
        <position position="63"/>
    </location>
</feature>
<dbReference type="SUPFAM" id="SSF51366">
    <property type="entry name" value="Ribulose-phoshate binding barrel"/>
    <property type="match status" value="1"/>
</dbReference>
<dbReference type="EMBL" id="FNOS01000001">
    <property type="protein sequence ID" value="SDX33050.1"/>
    <property type="molecule type" value="Genomic_DNA"/>
</dbReference>
<feature type="binding site" evidence="7">
    <location>
        <position position="12"/>
    </location>
    <ligand>
        <name>substrate</name>
    </ligand>
</feature>
<feature type="binding site" evidence="7">
    <location>
        <position position="207"/>
    </location>
    <ligand>
        <name>substrate</name>
    </ligand>
</feature>
<dbReference type="PANTHER" id="PTHR32119:SF2">
    <property type="entry name" value="OROTIDINE 5'-PHOSPHATE DECARBOXYLASE"/>
    <property type="match status" value="1"/>
</dbReference>
<feature type="region of interest" description="Disordered" evidence="9">
    <location>
        <begin position="177"/>
        <end position="200"/>
    </location>
</feature>
<evidence type="ECO:0000256" key="5">
    <source>
        <dbReference type="ARBA" id="ARBA00023239"/>
    </source>
</evidence>
<keyword evidence="12" id="KW-1185">Reference proteome</keyword>
<sequence length="228" mass="25123">MKTLRPLYIALDFPGKEEALEFLEAHNLEKVPVKVGMQLFYKEGPAIVRELRKRGHPVFLDVKVHDIPATAEGAVKSLVSLDVEVLTVHAQGGKEMMKRAGRAAGDTVVLAVTQLTSVTEEMLNRELGISSSLKENVMNLALQAQECGMDGVVCSVYEAKMINTRVKKEFLTLTPGIRTETESKHDQKRAATPEEARREGATAIVVGRAVTEADNPKEIYEAIRREIG</sequence>
<comment type="similarity">
    <text evidence="7">Belongs to the OMP decarboxylase family. Type 1 subfamily.</text>
</comment>
<evidence type="ECO:0000256" key="2">
    <source>
        <dbReference type="ARBA" id="ARBA00004861"/>
    </source>
</evidence>
<keyword evidence="4 7" id="KW-0665">Pyrimidine biosynthesis</keyword>
<dbReference type="Pfam" id="PF00215">
    <property type="entry name" value="OMPdecase"/>
    <property type="match status" value="1"/>
</dbReference>
<dbReference type="NCBIfam" id="NF001273">
    <property type="entry name" value="PRK00230.1"/>
    <property type="match status" value="1"/>
</dbReference>
<dbReference type="HAMAP" id="MF_01200_B">
    <property type="entry name" value="OMPdecase_type1_B"/>
    <property type="match status" value="1"/>
</dbReference>
<dbReference type="Proteomes" id="UP000198647">
    <property type="component" value="Unassembled WGS sequence"/>
</dbReference>
<feature type="domain" description="Orotidine 5'-phosphate decarboxylase" evidence="10">
    <location>
        <begin position="6"/>
        <end position="223"/>
    </location>
</feature>
<comment type="caution">
    <text evidence="11">The sequence shown here is derived from an EMBL/GenBank/DDBJ whole genome shotgun (WGS) entry which is preliminary data.</text>
</comment>
<evidence type="ECO:0000313" key="12">
    <source>
        <dbReference type="Proteomes" id="UP000198647"/>
    </source>
</evidence>
<comment type="subunit">
    <text evidence="7">Homodimer.</text>
</comment>
<feature type="compositionally biased region" description="Basic and acidic residues" evidence="9">
    <location>
        <begin position="179"/>
        <end position="200"/>
    </location>
</feature>
<evidence type="ECO:0000256" key="7">
    <source>
        <dbReference type="HAMAP-Rule" id="MF_01200"/>
    </source>
</evidence>
<feature type="binding site" evidence="7">
    <location>
        <position position="178"/>
    </location>
    <ligand>
        <name>substrate</name>
    </ligand>
</feature>
<evidence type="ECO:0000256" key="9">
    <source>
        <dbReference type="SAM" id="MobiDB-lite"/>
    </source>
</evidence>
<name>A0A1H3ATI4_9BACI</name>
<evidence type="ECO:0000313" key="11">
    <source>
        <dbReference type="EMBL" id="SDX33050.1"/>
    </source>
</evidence>
<comment type="catalytic activity">
    <reaction evidence="6 7 8">
        <text>orotidine 5'-phosphate + H(+) = UMP + CO2</text>
        <dbReference type="Rhea" id="RHEA:11596"/>
        <dbReference type="ChEBI" id="CHEBI:15378"/>
        <dbReference type="ChEBI" id="CHEBI:16526"/>
        <dbReference type="ChEBI" id="CHEBI:57538"/>
        <dbReference type="ChEBI" id="CHEBI:57865"/>
        <dbReference type="EC" id="4.1.1.23"/>
    </reaction>
</comment>
<dbReference type="NCBIfam" id="TIGR01740">
    <property type="entry name" value="pyrF"/>
    <property type="match status" value="1"/>
</dbReference>
<evidence type="ECO:0000256" key="6">
    <source>
        <dbReference type="ARBA" id="ARBA00049157"/>
    </source>
</evidence>